<sequence>MRREINKPMRVSMIKSNAALLIALTALLLTALTGCASQTSAPAGNESGQATATAQSAEDKDAKTDQKVGTTVRIGFQKYGTMNFLKANGELDKALQAKGYAVQWTEFPGGPQLLEAMNVGSVDIGHTGEAPPIFAQAAGTPLVYLAHEPASPESEAILVPATSQLQSVAELKGKKVALNKGSNVHYLLVKQLEKAGLKYEDIQPVFLPPADARAAFERGSVDAWVIWDPFFAAAQSATKARVLADGKDAVANHEFYLASRAFAEANPVVIQTLLEQLGRVDTWAKDHNKELAETLSPQLGIDVPSLETAAKRRAYGVVPIDDEVLAAQQQIADTFHRLGLIPKPISVKDARLKTDAAAK</sequence>
<dbReference type="PANTHER" id="PTHR30024:SF42">
    <property type="entry name" value="ALIPHATIC SULFONATES-BINDING PROTEIN-RELATED"/>
    <property type="match status" value="1"/>
</dbReference>
<dbReference type="EMBL" id="MYFO01000009">
    <property type="protein sequence ID" value="TFE88567.1"/>
    <property type="molecule type" value="Genomic_DNA"/>
</dbReference>
<evidence type="ECO:0000256" key="5">
    <source>
        <dbReference type="ARBA" id="ARBA00070228"/>
    </source>
</evidence>
<evidence type="ECO:0000256" key="4">
    <source>
        <dbReference type="ARBA" id="ARBA00055538"/>
    </source>
</evidence>
<comment type="caution">
    <text evidence="9">The sequence shown here is derived from an EMBL/GenBank/DDBJ whole genome shotgun (WGS) entry which is preliminary data.</text>
</comment>
<dbReference type="GO" id="GO:0042626">
    <property type="term" value="F:ATPase-coupled transmembrane transporter activity"/>
    <property type="evidence" value="ECO:0007669"/>
    <property type="project" value="InterPro"/>
</dbReference>
<dbReference type="InterPro" id="IPR007210">
    <property type="entry name" value="ABC_Gly_betaine_transp_sub-bd"/>
</dbReference>
<evidence type="ECO:0000256" key="6">
    <source>
        <dbReference type="SAM" id="MobiDB-lite"/>
    </source>
</evidence>
<keyword evidence="10" id="KW-1185">Reference proteome</keyword>
<dbReference type="CDD" id="cd13557">
    <property type="entry name" value="PBP2_SsuA"/>
    <property type="match status" value="1"/>
</dbReference>
<evidence type="ECO:0000313" key="10">
    <source>
        <dbReference type="Proteomes" id="UP000298246"/>
    </source>
</evidence>
<feature type="domain" description="Solute-binding protein family 3/N-terminal" evidence="8">
    <location>
        <begin position="71"/>
        <end position="294"/>
    </location>
</feature>
<dbReference type="SMART" id="SM00062">
    <property type="entry name" value="PBPb"/>
    <property type="match status" value="1"/>
</dbReference>
<dbReference type="InterPro" id="IPR010067">
    <property type="entry name" value="ABC_SsuA_sub-bd"/>
</dbReference>
<dbReference type="PROSITE" id="PS51257">
    <property type="entry name" value="PROKAR_LIPOPROTEIN"/>
    <property type="match status" value="1"/>
</dbReference>
<reference evidence="9 10" key="1">
    <citation type="submission" date="2017-03" db="EMBL/GenBank/DDBJ databases">
        <title>Isolation of Levoglucosan Utilizing Bacteria.</title>
        <authorList>
            <person name="Arya A.S."/>
        </authorList>
    </citation>
    <scope>NUCLEOTIDE SEQUENCE [LARGE SCALE GENOMIC DNA]</scope>
    <source>
        <strain evidence="9 10">MEC069</strain>
    </source>
</reference>
<feature type="signal peptide" evidence="7">
    <location>
        <begin position="1"/>
        <end position="36"/>
    </location>
</feature>
<dbReference type="GO" id="GO:0043190">
    <property type="term" value="C:ATP-binding cassette (ABC) transporter complex"/>
    <property type="evidence" value="ECO:0007669"/>
    <property type="project" value="InterPro"/>
</dbReference>
<dbReference type="RefSeq" id="WP_134751915.1">
    <property type="nucleotide sequence ID" value="NZ_MYFO02000002.1"/>
</dbReference>
<dbReference type="PANTHER" id="PTHR30024">
    <property type="entry name" value="ALIPHATIC SULFONATES-BINDING PROTEIN-RELATED"/>
    <property type="match status" value="1"/>
</dbReference>
<evidence type="ECO:0000256" key="3">
    <source>
        <dbReference type="ARBA" id="ARBA00022729"/>
    </source>
</evidence>
<dbReference type="InterPro" id="IPR001638">
    <property type="entry name" value="Solute-binding_3/MltF_N"/>
</dbReference>
<evidence type="ECO:0000256" key="7">
    <source>
        <dbReference type="SAM" id="SignalP"/>
    </source>
</evidence>
<dbReference type="FunFam" id="3.40.190.10:FF:000050">
    <property type="entry name" value="Sulfonate ABC transporter substrate-binding protein"/>
    <property type="match status" value="1"/>
</dbReference>
<dbReference type="Gene3D" id="3.40.190.10">
    <property type="entry name" value="Periplasmic binding protein-like II"/>
    <property type="match status" value="2"/>
</dbReference>
<feature type="chain" id="PRO_5039450973" description="Putative aliphatic sulfonates-binding protein" evidence="7">
    <location>
        <begin position="37"/>
        <end position="359"/>
    </location>
</feature>
<name>A0A4Y8Q4G8_9BACL</name>
<dbReference type="OrthoDB" id="286202at2"/>
<dbReference type="Pfam" id="PF04069">
    <property type="entry name" value="OpuAC"/>
    <property type="match status" value="1"/>
</dbReference>
<dbReference type="Proteomes" id="UP000298246">
    <property type="component" value="Unassembled WGS sequence"/>
</dbReference>
<protein>
    <recommendedName>
        <fullName evidence="5">Putative aliphatic sulfonates-binding protein</fullName>
    </recommendedName>
</protein>
<evidence type="ECO:0000256" key="1">
    <source>
        <dbReference type="ARBA" id="ARBA00010742"/>
    </source>
</evidence>
<comment type="function">
    <text evidence="4">Part of a binding-protein-dependent transport system for aliphatic sulfonates. Putative binding protein.</text>
</comment>
<gene>
    <name evidence="9" type="ORF">B5M42_08930</name>
</gene>
<accession>A0A4Y8Q4G8</accession>
<organism evidence="9 10">
    <name type="scientific">Paenibacillus athensensis</name>
    <dbReference type="NCBI Taxonomy" id="1967502"/>
    <lineage>
        <taxon>Bacteria</taxon>
        <taxon>Bacillati</taxon>
        <taxon>Bacillota</taxon>
        <taxon>Bacilli</taxon>
        <taxon>Bacillales</taxon>
        <taxon>Paenibacillaceae</taxon>
        <taxon>Paenibacillus</taxon>
    </lineage>
</organism>
<keyword evidence="3 7" id="KW-0732">Signal</keyword>
<comment type="similarity">
    <text evidence="1">Belongs to the bacterial solute-binding protein SsuA/TauA family.</text>
</comment>
<evidence type="ECO:0000259" key="8">
    <source>
        <dbReference type="SMART" id="SM00062"/>
    </source>
</evidence>
<evidence type="ECO:0000313" key="9">
    <source>
        <dbReference type="EMBL" id="TFE88567.1"/>
    </source>
</evidence>
<evidence type="ECO:0000256" key="2">
    <source>
        <dbReference type="ARBA" id="ARBA00022448"/>
    </source>
</evidence>
<feature type="compositionally biased region" description="Polar residues" evidence="6">
    <location>
        <begin position="39"/>
        <end position="56"/>
    </location>
</feature>
<dbReference type="SUPFAM" id="SSF53850">
    <property type="entry name" value="Periplasmic binding protein-like II"/>
    <property type="match status" value="1"/>
</dbReference>
<dbReference type="NCBIfam" id="NF008588">
    <property type="entry name" value="PRK11553.1"/>
    <property type="match status" value="1"/>
</dbReference>
<dbReference type="NCBIfam" id="TIGR01728">
    <property type="entry name" value="SsuA_fam"/>
    <property type="match status" value="1"/>
</dbReference>
<feature type="region of interest" description="Disordered" evidence="6">
    <location>
        <begin position="39"/>
        <end position="65"/>
    </location>
</feature>
<proteinExistence type="inferred from homology"/>
<keyword evidence="2" id="KW-0813">Transport</keyword>
<dbReference type="AlphaFoldDB" id="A0A4Y8Q4G8"/>